<organism evidence="1 2">
    <name type="scientific">Dentiscutata heterogama</name>
    <dbReference type="NCBI Taxonomy" id="1316150"/>
    <lineage>
        <taxon>Eukaryota</taxon>
        <taxon>Fungi</taxon>
        <taxon>Fungi incertae sedis</taxon>
        <taxon>Mucoromycota</taxon>
        <taxon>Glomeromycotina</taxon>
        <taxon>Glomeromycetes</taxon>
        <taxon>Diversisporales</taxon>
        <taxon>Gigasporaceae</taxon>
        <taxon>Dentiscutata</taxon>
    </lineage>
</organism>
<name>A0ACA9NZM1_9GLOM</name>
<protein>
    <submittedName>
        <fullName evidence="1">14197_t:CDS:1</fullName>
    </submittedName>
</protein>
<comment type="caution">
    <text evidence="1">The sequence shown here is derived from an EMBL/GenBank/DDBJ whole genome shotgun (WGS) entry which is preliminary data.</text>
</comment>
<sequence length="133" mass="14391">ALSVVVAFPLEKRATKFDKCNDNIDILDVTISPDPLTPLKSLTMNASGKVKNTVEEGVVEANVLVLNENNSVNDSFLGGDFMLTAKKGKQFNALININPLPNNFKIVMTVTASDDEGNTIGCANKTFDFLNKN</sequence>
<reference evidence="1" key="1">
    <citation type="submission" date="2021-06" db="EMBL/GenBank/DDBJ databases">
        <authorList>
            <person name="Kallberg Y."/>
            <person name="Tangrot J."/>
            <person name="Rosling A."/>
        </authorList>
    </citation>
    <scope>NUCLEOTIDE SEQUENCE</scope>
    <source>
        <strain evidence="1">IL203A</strain>
    </source>
</reference>
<accession>A0ACA9NZM1</accession>
<dbReference type="EMBL" id="CAJVPU010021055">
    <property type="protein sequence ID" value="CAG8679476.1"/>
    <property type="molecule type" value="Genomic_DNA"/>
</dbReference>
<keyword evidence="2" id="KW-1185">Reference proteome</keyword>
<gene>
    <name evidence="1" type="ORF">DHETER_LOCUS10572</name>
</gene>
<feature type="non-terminal residue" evidence="1">
    <location>
        <position position="1"/>
    </location>
</feature>
<dbReference type="Proteomes" id="UP000789702">
    <property type="component" value="Unassembled WGS sequence"/>
</dbReference>
<proteinExistence type="predicted"/>
<evidence type="ECO:0000313" key="1">
    <source>
        <dbReference type="EMBL" id="CAG8679476.1"/>
    </source>
</evidence>
<evidence type="ECO:0000313" key="2">
    <source>
        <dbReference type="Proteomes" id="UP000789702"/>
    </source>
</evidence>